<comment type="caution">
    <text evidence="3">The sequence shown here is derived from an EMBL/GenBank/DDBJ whole genome shotgun (WGS) entry which is preliminary data.</text>
</comment>
<organism evidence="3 4">
    <name type="scientific">Sphaerotilus mobilis</name>
    <dbReference type="NCBI Taxonomy" id="47994"/>
    <lineage>
        <taxon>Bacteria</taxon>
        <taxon>Pseudomonadati</taxon>
        <taxon>Pseudomonadota</taxon>
        <taxon>Betaproteobacteria</taxon>
        <taxon>Burkholderiales</taxon>
        <taxon>Sphaerotilaceae</taxon>
        <taxon>Sphaerotilus</taxon>
    </lineage>
</organism>
<feature type="region of interest" description="Disordered" evidence="1">
    <location>
        <begin position="26"/>
        <end position="51"/>
    </location>
</feature>
<keyword evidence="2" id="KW-0732">Signal</keyword>
<feature type="compositionally biased region" description="Polar residues" evidence="1">
    <location>
        <begin position="35"/>
        <end position="45"/>
    </location>
</feature>
<evidence type="ECO:0000313" key="3">
    <source>
        <dbReference type="EMBL" id="RZS57122.1"/>
    </source>
</evidence>
<dbReference type="EMBL" id="SGWV01000008">
    <property type="protein sequence ID" value="RZS57122.1"/>
    <property type="molecule type" value="Genomic_DNA"/>
</dbReference>
<accession>A0A4Q7LS41</accession>
<dbReference type="RefSeq" id="WP_130481527.1">
    <property type="nucleotide sequence ID" value="NZ_SGWV01000008.1"/>
</dbReference>
<dbReference type="OrthoDB" id="9929983at2"/>
<evidence type="ECO:0000256" key="1">
    <source>
        <dbReference type="SAM" id="MobiDB-lite"/>
    </source>
</evidence>
<keyword evidence="4" id="KW-1185">Reference proteome</keyword>
<sequence length="290" mass="30855">MTRTKMPASLLLALLLLQASAVAKPVHESPDQPVESAQASRSGSADMQAAEPAAEKLSPLLALILQPLAEMAAERALDAVGTLFQQWQGRRNPSSGPNGVAAAGNRPADARIVPALAYEVQHLDPTTFAMKRSLPMDKMPQRLRTDEVIALRFATNLPGQIRVESVDGAGLVSELGVYTVMPGEDNRVPRTKGIQLHGTPGEETFRLYFMPCLPPVNAEQPAWAAFKNGLPLCTPASQAALLAARGAGGRSKLAIGLTSSGSDSNITLTALDSFQPDDMLFSQFVLAHER</sequence>
<feature type="signal peptide" evidence="2">
    <location>
        <begin position="1"/>
        <end position="23"/>
    </location>
</feature>
<dbReference type="Proteomes" id="UP000293433">
    <property type="component" value="Unassembled WGS sequence"/>
</dbReference>
<proteinExistence type="predicted"/>
<evidence type="ECO:0000256" key="2">
    <source>
        <dbReference type="SAM" id="SignalP"/>
    </source>
</evidence>
<name>A0A4Q7LS41_9BURK</name>
<evidence type="ECO:0000313" key="4">
    <source>
        <dbReference type="Proteomes" id="UP000293433"/>
    </source>
</evidence>
<reference evidence="3 4" key="1">
    <citation type="submission" date="2019-02" db="EMBL/GenBank/DDBJ databases">
        <title>Genomic Encyclopedia of Type Strains, Phase IV (KMG-IV): sequencing the most valuable type-strain genomes for metagenomic binning, comparative biology and taxonomic classification.</title>
        <authorList>
            <person name="Goeker M."/>
        </authorList>
    </citation>
    <scope>NUCLEOTIDE SEQUENCE [LARGE SCALE GENOMIC DNA]</scope>
    <source>
        <strain evidence="3 4">DSM 10617</strain>
    </source>
</reference>
<protein>
    <submittedName>
        <fullName evidence="3">Uncharacterized protein</fullName>
    </submittedName>
</protein>
<feature type="chain" id="PRO_5020398477" evidence="2">
    <location>
        <begin position="24"/>
        <end position="290"/>
    </location>
</feature>
<dbReference type="AlphaFoldDB" id="A0A4Q7LS41"/>
<gene>
    <name evidence="3" type="ORF">EV685_1686</name>
</gene>